<proteinExistence type="predicted"/>
<evidence type="ECO:0000313" key="8">
    <source>
        <dbReference type="EMBL" id="KAA5609597.1"/>
    </source>
</evidence>
<dbReference type="OrthoDB" id="7366154at2"/>
<gene>
    <name evidence="8" type="ORF">F1189_23520</name>
</gene>
<evidence type="ECO:0000256" key="4">
    <source>
        <dbReference type="ARBA" id="ARBA00023136"/>
    </source>
</evidence>
<sequence length="280" mass="30377">MRGVLRSAGLPGRRLRAECATRWGRTPMTMPPHPAPDEERPQAPDDILTPAELASLYRGAGAARAREARRRALANCGRVSLLVALAGACIAQAAALAALLPTVRVEPVFVYLREDGTATSSLAWKDMPADLREANILNVIAEYVRLREGWSAGEAGHAWDVVSALSAKAVRDEFQAWYRQDNRESPQRLYGETATVRVVVTDARRDPTVPGAWRVYFTRAVQAGGAAARPVPMVAALRLRDAANPRLIPWYQRVQFNGPAIVVVEYPGAVPVGPAGESAR</sequence>
<evidence type="ECO:0000256" key="3">
    <source>
        <dbReference type="ARBA" id="ARBA00022989"/>
    </source>
</evidence>
<keyword evidence="9" id="KW-1185">Reference proteome</keyword>
<dbReference type="GO" id="GO:0016020">
    <property type="term" value="C:membrane"/>
    <property type="evidence" value="ECO:0007669"/>
    <property type="project" value="UniProtKB-SubCell"/>
</dbReference>
<accession>A0A5M6INN3</accession>
<dbReference type="Pfam" id="PF04335">
    <property type="entry name" value="VirB8"/>
    <property type="match status" value="1"/>
</dbReference>
<evidence type="ECO:0000259" key="7">
    <source>
        <dbReference type="Pfam" id="PF04335"/>
    </source>
</evidence>
<comment type="subcellular location">
    <subcellularLocation>
        <location evidence="1">Membrane</location>
        <topology evidence="1">Single-pass membrane protein</topology>
    </subcellularLocation>
</comment>
<dbReference type="InterPro" id="IPR032710">
    <property type="entry name" value="NTF2-like_dom_sf"/>
</dbReference>
<dbReference type="CDD" id="cd16424">
    <property type="entry name" value="VirB8"/>
    <property type="match status" value="1"/>
</dbReference>
<feature type="domain" description="Bacterial virulence protein VirB8" evidence="7">
    <location>
        <begin position="69"/>
        <end position="239"/>
    </location>
</feature>
<keyword evidence="2 6" id="KW-0812">Transmembrane</keyword>
<dbReference type="Gene3D" id="3.10.450.230">
    <property type="entry name" value="VirB8 protein"/>
    <property type="match status" value="1"/>
</dbReference>
<evidence type="ECO:0000256" key="2">
    <source>
        <dbReference type="ARBA" id="ARBA00022692"/>
    </source>
</evidence>
<evidence type="ECO:0000313" key="9">
    <source>
        <dbReference type="Proteomes" id="UP000325255"/>
    </source>
</evidence>
<name>A0A5M6INN3_9PROT</name>
<evidence type="ECO:0000256" key="1">
    <source>
        <dbReference type="ARBA" id="ARBA00004167"/>
    </source>
</evidence>
<dbReference type="AlphaFoldDB" id="A0A5M6INN3"/>
<dbReference type="EMBL" id="VWPK01000047">
    <property type="protein sequence ID" value="KAA5609597.1"/>
    <property type="molecule type" value="Genomic_DNA"/>
</dbReference>
<keyword evidence="3 6" id="KW-1133">Transmembrane helix</keyword>
<dbReference type="Proteomes" id="UP000325255">
    <property type="component" value="Unassembled WGS sequence"/>
</dbReference>
<dbReference type="InterPro" id="IPR007430">
    <property type="entry name" value="VirB8"/>
</dbReference>
<reference evidence="8 9" key="1">
    <citation type="submission" date="2019-09" db="EMBL/GenBank/DDBJ databases">
        <title>Genome sequence of Rhodovastum atsumiense, a diverse member of the Acetobacteraceae family of non-sulfur purple photosynthetic bacteria.</title>
        <authorList>
            <person name="Meyer T."/>
            <person name="Kyndt J."/>
        </authorList>
    </citation>
    <scope>NUCLEOTIDE SEQUENCE [LARGE SCALE GENOMIC DNA]</scope>
    <source>
        <strain evidence="8 9">DSM 21279</strain>
    </source>
</reference>
<keyword evidence="4 6" id="KW-0472">Membrane</keyword>
<organism evidence="8 9">
    <name type="scientific">Rhodovastum atsumiense</name>
    <dbReference type="NCBI Taxonomy" id="504468"/>
    <lineage>
        <taxon>Bacteria</taxon>
        <taxon>Pseudomonadati</taxon>
        <taxon>Pseudomonadota</taxon>
        <taxon>Alphaproteobacteria</taxon>
        <taxon>Acetobacterales</taxon>
        <taxon>Acetobacteraceae</taxon>
        <taxon>Rhodovastum</taxon>
    </lineage>
</organism>
<feature type="region of interest" description="Disordered" evidence="5">
    <location>
        <begin position="24"/>
        <end position="45"/>
    </location>
</feature>
<feature type="transmembrane region" description="Helical" evidence="6">
    <location>
        <begin position="79"/>
        <end position="100"/>
    </location>
</feature>
<dbReference type="SUPFAM" id="SSF54427">
    <property type="entry name" value="NTF2-like"/>
    <property type="match status" value="1"/>
</dbReference>
<comment type="caution">
    <text evidence="8">The sequence shown here is derived from an EMBL/GenBank/DDBJ whole genome shotgun (WGS) entry which is preliminary data.</text>
</comment>
<evidence type="ECO:0000256" key="5">
    <source>
        <dbReference type="SAM" id="MobiDB-lite"/>
    </source>
</evidence>
<protein>
    <recommendedName>
        <fullName evidence="7">Bacterial virulence protein VirB8 domain-containing protein</fullName>
    </recommendedName>
</protein>
<evidence type="ECO:0000256" key="6">
    <source>
        <dbReference type="SAM" id="Phobius"/>
    </source>
</evidence>